<keyword evidence="2" id="KW-1185">Reference proteome</keyword>
<dbReference type="InterPro" id="IPR013780">
    <property type="entry name" value="Glyco_hydro_b"/>
</dbReference>
<evidence type="ECO:0000313" key="2">
    <source>
        <dbReference type="Proteomes" id="UP000559027"/>
    </source>
</evidence>
<name>A0A8H5G6X3_9AGAR</name>
<dbReference type="SUPFAM" id="SSF51445">
    <property type="entry name" value="(Trans)glycosidases"/>
    <property type="match status" value="1"/>
</dbReference>
<dbReference type="AlphaFoldDB" id="A0A8H5G6X3"/>
<dbReference type="EMBL" id="JAACJO010000004">
    <property type="protein sequence ID" value="KAF5359370.1"/>
    <property type="molecule type" value="Genomic_DNA"/>
</dbReference>
<protein>
    <submittedName>
        <fullName evidence="1">Uncharacterized protein</fullName>
    </submittedName>
</protein>
<comment type="caution">
    <text evidence="1">The sequence shown here is derived from an EMBL/GenBank/DDBJ whole genome shotgun (WGS) entry which is preliminary data.</text>
</comment>
<sequence length="135" mass="15135">MISGPSSMALSLSEDLETQSHLSITMSRGTKSRKLEPAFKAQAYALILLRGAGHPCVFYGDLFPNQEYYNESVGRNIALLVEARRKFAYGPLEEYFHDRNCIGFVRKGDTKHPGCAVILSNKEEEQMLEQYSGVL</sequence>
<dbReference type="Gene3D" id="2.60.40.1180">
    <property type="entry name" value="Golgi alpha-mannosidase II"/>
    <property type="match status" value="1"/>
</dbReference>
<gene>
    <name evidence="1" type="ORF">D9756_003471</name>
</gene>
<proteinExistence type="predicted"/>
<accession>A0A8H5G6X3</accession>
<evidence type="ECO:0000313" key="1">
    <source>
        <dbReference type="EMBL" id="KAF5359370.1"/>
    </source>
</evidence>
<dbReference type="InterPro" id="IPR017853">
    <property type="entry name" value="GH"/>
</dbReference>
<dbReference type="OrthoDB" id="3037462at2759"/>
<organism evidence="1 2">
    <name type="scientific">Leucocoprinus leucothites</name>
    <dbReference type="NCBI Taxonomy" id="201217"/>
    <lineage>
        <taxon>Eukaryota</taxon>
        <taxon>Fungi</taxon>
        <taxon>Dikarya</taxon>
        <taxon>Basidiomycota</taxon>
        <taxon>Agaricomycotina</taxon>
        <taxon>Agaricomycetes</taxon>
        <taxon>Agaricomycetidae</taxon>
        <taxon>Agaricales</taxon>
        <taxon>Agaricineae</taxon>
        <taxon>Agaricaceae</taxon>
        <taxon>Leucocoprinus</taxon>
    </lineage>
</organism>
<dbReference type="SUPFAM" id="SSF51011">
    <property type="entry name" value="Glycosyl hydrolase domain"/>
    <property type="match status" value="1"/>
</dbReference>
<dbReference type="Proteomes" id="UP000559027">
    <property type="component" value="Unassembled WGS sequence"/>
</dbReference>
<reference evidence="1 2" key="1">
    <citation type="journal article" date="2020" name="ISME J.">
        <title>Uncovering the hidden diversity of litter-decomposition mechanisms in mushroom-forming fungi.</title>
        <authorList>
            <person name="Floudas D."/>
            <person name="Bentzer J."/>
            <person name="Ahren D."/>
            <person name="Johansson T."/>
            <person name="Persson P."/>
            <person name="Tunlid A."/>
        </authorList>
    </citation>
    <scope>NUCLEOTIDE SEQUENCE [LARGE SCALE GENOMIC DNA]</scope>
    <source>
        <strain evidence="1 2">CBS 146.42</strain>
    </source>
</reference>
<dbReference type="Gene3D" id="3.20.20.80">
    <property type="entry name" value="Glycosidases"/>
    <property type="match status" value="1"/>
</dbReference>